<sequence length="49" mass="5545">MLMIVAAAWVVLYSSSSYATSVRLTCWDSVISQQHSAEQLRTDDVHEQM</sequence>
<accession>A0A948TEN9</accession>
<name>A0A948TEN9_9GAMM</name>
<comment type="caution">
    <text evidence="2">The sequence shown here is derived from an EMBL/GenBank/DDBJ whole genome shotgun (WGS) entry which is preliminary data.</text>
</comment>
<gene>
    <name evidence="2" type="ORF">H9847_02215</name>
</gene>
<organism evidence="2 3">
    <name type="scientific">Candidatus Anaerobiospirillum pullicola</name>
    <dbReference type="NCBI Taxonomy" id="2838451"/>
    <lineage>
        <taxon>Bacteria</taxon>
        <taxon>Pseudomonadati</taxon>
        <taxon>Pseudomonadota</taxon>
        <taxon>Gammaproteobacteria</taxon>
        <taxon>Aeromonadales</taxon>
        <taxon>Succinivibrionaceae</taxon>
        <taxon>Anaerobiospirillum</taxon>
    </lineage>
</organism>
<evidence type="ECO:0000313" key="2">
    <source>
        <dbReference type="EMBL" id="MBU3843675.1"/>
    </source>
</evidence>
<protein>
    <submittedName>
        <fullName evidence="2">Uncharacterized protein</fullName>
    </submittedName>
</protein>
<feature type="signal peptide" evidence="1">
    <location>
        <begin position="1"/>
        <end position="19"/>
    </location>
</feature>
<evidence type="ECO:0000313" key="3">
    <source>
        <dbReference type="Proteomes" id="UP000733611"/>
    </source>
</evidence>
<evidence type="ECO:0000256" key="1">
    <source>
        <dbReference type="SAM" id="SignalP"/>
    </source>
</evidence>
<reference evidence="2" key="1">
    <citation type="journal article" date="2021" name="PeerJ">
        <title>Extensive microbial diversity within the chicken gut microbiome revealed by metagenomics and culture.</title>
        <authorList>
            <person name="Gilroy R."/>
            <person name="Ravi A."/>
            <person name="Getino M."/>
            <person name="Pursley I."/>
            <person name="Horton D.L."/>
            <person name="Alikhan N.F."/>
            <person name="Baker D."/>
            <person name="Gharbi K."/>
            <person name="Hall N."/>
            <person name="Watson M."/>
            <person name="Adriaenssens E.M."/>
            <person name="Foster-Nyarko E."/>
            <person name="Jarju S."/>
            <person name="Secka A."/>
            <person name="Antonio M."/>
            <person name="Oren A."/>
            <person name="Chaudhuri R.R."/>
            <person name="La Ragione R."/>
            <person name="Hildebrand F."/>
            <person name="Pallen M.J."/>
        </authorList>
    </citation>
    <scope>NUCLEOTIDE SEQUENCE</scope>
    <source>
        <strain evidence="2">378</strain>
    </source>
</reference>
<keyword evidence="1" id="KW-0732">Signal</keyword>
<dbReference type="EMBL" id="JAHLFE010000042">
    <property type="protein sequence ID" value="MBU3843675.1"/>
    <property type="molecule type" value="Genomic_DNA"/>
</dbReference>
<feature type="chain" id="PRO_5037603631" evidence="1">
    <location>
        <begin position="20"/>
        <end position="49"/>
    </location>
</feature>
<proteinExistence type="predicted"/>
<reference evidence="2" key="2">
    <citation type="submission" date="2021-04" db="EMBL/GenBank/DDBJ databases">
        <authorList>
            <person name="Gilroy R."/>
        </authorList>
    </citation>
    <scope>NUCLEOTIDE SEQUENCE</scope>
    <source>
        <strain evidence="2">378</strain>
    </source>
</reference>
<dbReference type="AlphaFoldDB" id="A0A948TEN9"/>
<dbReference type="Proteomes" id="UP000733611">
    <property type="component" value="Unassembled WGS sequence"/>
</dbReference>